<reference evidence="2" key="1">
    <citation type="journal article" date="2021" name="PeerJ">
        <title>Extensive microbial diversity within the chicken gut microbiome revealed by metagenomics and culture.</title>
        <authorList>
            <person name="Gilroy R."/>
            <person name="Ravi A."/>
            <person name="Getino M."/>
            <person name="Pursley I."/>
            <person name="Horton D.L."/>
            <person name="Alikhan N.F."/>
            <person name="Baker D."/>
            <person name="Gharbi K."/>
            <person name="Hall N."/>
            <person name="Watson M."/>
            <person name="Adriaenssens E.M."/>
            <person name="Foster-Nyarko E."/>
            <person name="Jarju S."/>
            <person name="Secka A."/>
            <person name="Antonio M."/>
            <person name="Oren A."/>
            <person name="Chaudhuri R.R."/>
            <person name="La Ragione R."/>
            <person name="Hildebrand F."/>
            <person name="Pallen M.J."/>
        </authorList>
    </citation>
    <scope>NUCLEOTIDE SEQUENCE</scope>
    <source>
        <strain evidence="2">USAMLcec3-2134</strain>
    </source>
</reference>
<accession>A0A9D2MQN3</accession>
<dbReference type="EMBL" id="DWXE01000011">
    <property type="protein sequence ID" value="HJB90596.1"/>
    <property type="molecule type" value="Genomic_DNA"/>
</dbReference>
<dbReference type="SMART" id="SM00530">
    <property type="entry name" value="HTH_XRE"/>
    <property type="match status" value="1"/>
</dbReference>
<protein>
    <submittedName>
        <fullName evidence="2">Helix-turn-helix domain-containing protein</fullName>
    </submittedName>
</protein>
<evidence type="ECO:0000313" key="3">
    <source>
        <dbReference type="Proteomes" id="UP000886883"/>
    </source>
</evidence>
<dbReference type="GO" id="GO:0003677">
    <property type="term" value="F:DNA binding"/>
    <property type="evidence" value="ECO:0007669"/>
    <property type="project" value="InterPro"/>
</dbReference>
<dbReference type="Proteomes" id="UP000886883">
    <property type="component" value="Unassembled WGS sequence"/>
</dbReference>
<proteinExistence type="predicted"/>
<dbReference type="CDD" id="cd00093">
    <property type="entry name" value="HTH_XRE"/>
    <property type="match status" value="1"/>
</dbReference>
<dbReference type="AlphaFoldDB" id="A0A9D2MQN3"/>
<dbReference type="SUPFAM" id="SSF47413">
    <property type="entry name" value="lambda repressor-like DNA-binding domains"/>
    <property type="match status" value="1"/>
</dbReference>
<feature type="domain" description="HTH cro/C1-type" evidence="1">
    <location>
        <begin position="16"/>
        <end position="71"/>
    </location>
</feature>
<dbReference type="InterPro" id="IPR010982">
    <property type="entry name" value="Lambda_DNA-bd_dom_sf"/>
</dbReference>
<reference evidence="2" key="2">
    <citation type="submission" date="2021-04" db="EMBL/GenBank/DDBJ databases">
        <authorList>
            <person name="Gilroy R."/>
        </authorList>
    </citation>
    <scope>NUCLEOTIDE SEQUENCE</scope>
    <source>
        <strain evidence="2">USAMLcec3-2134</strain>
    </source>
</reference>
<sequence>MLIYPVIDMQKTGLRLKRECEKRQVTIQEIREFLGLAATQSIYGWFQGKALPSLDNFYALSHYLGLRMEDLVVPRGEARAVLNRGTACGLRGRMLVYLAFCFEAEGRTAR</sequence>
<organism evidence="2 3">
    <name type="scientific">Candidatus Eisenbergiella merdigallinarum</name>
    <dbReference type="NCBI Taxonomy" id="2838552"/>
    <lineage>
        <taxon>Bacteria</taxon>
        <taxon>Bacillati</taxon>
        <taxon>Bacillota</taxon>
        <taxon>Clostridia</taxon>
        <taxon>Lachnospirales</taxon>
        <taxon>Lachnospiraceae</taxon>
        <taxon>Eisenbergiella</taxon>
    </lineage>
</organism>
<name>A0A9D2MQN3_9FIRM</name>
<evidence type="ECO:0000313" key="2">
    <source>
        <dbReference type="EMBL" id="HJB90596.1"/>
    </source>
</evidence>
<dbReference type="Gene3D" id="1.10.260.40">
    <property type="entry name" value="lambda repressor-like DNA-binding domains"/>
    <property type="match status" value="1"/>
</dbReference>
<comment type="caution">
    <text evidence="2">The sequence shown here is derived from an EMBL/GenBank/DDBJ whole genome shotgun (WGS) entry which is preliminary data.</text>
</comment>
<dbReference type="InterPro" id="IPR001387">
    <property type="entry name" value="Cro/C1-type_HTH"/>
</dbReference>
<gene>
    <name evidence="2" type="ORF">H9763_03895</name>
</gene>
<evidence type="ECO:0000259" key="1">
    <source>
        <dbReference type="PROSITE" id="PS50943"/>
    </source>
</evidence>
<dbReference type="PROSITE" id="PS50943">
    <property type="entry name" value="HTH_CROC1"/>
    <property type="match status" value="1"/>
</dbReference>